<dbReference type="EMBL" id="NCSJ02000440">
    <property type="protein sequence ID" value="RFU24483.1"/>
    <property type="molecule type" value="Genomic_DNA"/>
</dbReference>
<sequence length="184" mass="19584">MIIYFAQPLQVHFLTSQGQFLSFPPHLHCAHDCLYRGLRTRDASTITGSTRTLVHVTTAAVSSLLRAGNGLDVAFGVVLAATLARGARADSGVTAAVADGSLGAFDFTASFGMDVLDSTEGLGVEVDELMTSRDTSRLLVVIVSTALNARSDDMFQVEASWVPLELWADHLETGTSSLRPCDPV</sequence>
<keyword evidence="2" id="KW-1185">Reference proteome</keyword>
<gene>
    <name evidence="1" type="ORF">B7463_g11854</name>
</gene>
<proteinExistence type="predicted"/>
<feature type="non-terminal residue" evidence="1">
    <location>
        <position position="184"/>
    </location>
</feature>
<feature type="non-terminal residue" evidence="1">
    <location>
        <position position="1"/>
    </location>
</feature>
<dbReference type="Proteomes" id="UP000258309">
    <property type="component" value="Unassembled WGS sequence"/>
</dbReference>
<accession>A0A3E2GUP4</accession>
<dbReference type="AlphaFoldDB" id="A0A3E2GUP4"/>
<comment type="caution">
    <text evidence="1">The sequence shown here is derived from an EMBL/GenBank/DDBJ whole genome shotgun (WGS) entry which is preliminary data.</text>
</comment>
<organism evidence="1 2">
    <name type="scientific">Scytalidium lignicola</name>
    <name type="common">Hyphomycete</name>
    <dbReference type="NCBI Taxonomy" id="5539"/>
    <lineage>
        <taxon>Eukaryota</taxon>
        <taxon>Fungi</taxon>
        <taxon>Dikarya</taxon>
        <taxon>Ascomycota</taxon>
        <taxon>Pezizomycotina</taxon>
        <taxon>Leotiomycetes</taxon>
        <taxon>Leotiomycetes incertae sedis</taxon>
        <taxon>Scytalidium</taxon>
    </lineage>
</organism>
<evidence type="ECO:0000313" key="1">
    <source>
        <dbReference type="EMBL" id="RFU24483.1"/>
    </source>
</evidence>
<evidence type="ECO:0000313" key="2">
    <source>
        <dbReference type="Proteomes" id="UP000258309"/>
    </source>
</evidence>
<reference evidence="1 2" key="1">
    <citation type="submission" date="2018-05" db="EMBL/GenBank/DDBJ databases">
        <title>Draft genome sequence of Scytalidium lignicola DSM 105466, a ubiquitous saprotrophic fungus.</title>
        <authorList>
            <person name="Buettner E."/>
            <person name="Gebauer A.M."/>
            <person name="Hofrichter M."/>
            <person name="Liers C."/>
            <person name="Kellner H."/>
        </authorList>
    </citation>
    <scope>NUCLEOTIDE SEQUENCE [LARGE SCALE GENOMIC DNA]</scope>
    <source>
        <strain evidence="1 2">DSM 105466</strain>
    </source>
</reference>
<protein>
    <submittedName>
        <fullName evidence="1">Uncharacterized protein</fullName>
    </submittedName>
</protein>
<name>A0A3E2GUP4_SCYLI</name>